<dbReference type="Proteomes" id="UP001333818">
    <property type="component" value="Unassembled WGS sequence"/>
</dbReference>
<dbReference type="SUPFAM" id="SSF117074">
    <property type="entry name" value="Hypothetical protein PA1324"/>
    <property type="match status" value="1"/>
</dbReference>
<dbReference type="Gene3D" id="2.60.40.740">
    <property type="match status" value="1"/>
</dbReference>
<name>A0AAW9Q2S9_9CYAN</name>
<keyword evidence="3" id="KW-1185">Reference proteome</keyword>
<dbReference type="InterPro" id="IPR047589">
    <property type="entry name" value="DUF11_rpt"/>
</dbReference>
<dbReference type="InterPro" id="IPR001434">
    <property type="entry name" value="OmcB-like_DUF11"/>
</dbReference>
<evidence type="ECO:0000313" key="3">
    <source>
        <dbReference type="Proteomes" id="UP001333818"/>
    </source>
</evidence>
<feature type="domain" description="DUF11" evidence="1">
    <location>
        <begin position="247"/>
        <end position="322"/>
    </location>
</feature>
<dbReference type="Gene3D" id="2.60.40.10">
    <property type="entry name" value="Immunoglobulins"/>
    <property type="match status" value="1"/>
</dbReference>
<dbReference type="InterPro" id="IPR013783">
    <property type="entry name" value="Ig-like_fold"/>
</dbReference>
<protein>
    <recommendedName>
        <fullName evidence="1">DUF11 domain-containing protein</fullName>
    </recommendedName>
</protein>
<sequence length="501" mass="53222">MKRHKRNHRKSLISRFVILLIAVVLLCVAGHNIFVFSGQAQQVTLINKATSSYQTPTGAAIGGISNTLGLSTGAPALIDPAGKILNCAGQSFTDYTGFRVALFEPLGSLGEIGSLVALTPTFPSGSTPPTGQAPNTLNKNPFLLNGSTTGVYNFLLDPAKGQVAEGRTYILAISPPSESGLLERRIRIVVGKTQPDGRVAFTITSLDGKPVTIDGAAVFETGIITTSFGSALGSLGVAVSICEARELQIIKTGDRASAEPGDIPVYRLEVRNLTLTTISELVVTDNLPIGIQYVDGSARADIGGAPVPVNVVVDSRNITFNVTGSLPPRNQDRRLRIAFAARITPDALRGNGQNQASVSGRRADNGRVVRDGPSIYTLRINPGIISDCGTIIGRVFVDKNFDGEQQPNEPGVPNAVIFMDDGNRIITDANGLYSVMNVISGSRTLVLDLTSLPGYTLAPNLYFIERNSQSRLVRLEPSGLVKANFAVTPIFQGETQRGQQQ</sequence>
<reference evidence="2" key="1">
    <citation type="submission" date="2024-01" db="EMBL/GenBank/DDBJ databases">
        <title>Bank of Algae and Cyanobacteria of the Azores (BACA) strain genomes.</title>
        <authorList>
            <person name="Luz R."/>
            <person name="Cordeiro R."/>
            <person name="Fonseca A."/>
            <person name="Goncalves V."/>
        </authorList>
    </citation>
    <scope>NUCLEOTIDE SEQUENCE</scope>
    <source>
        <strain evidence="2">BACA0141</strain>
    </source>
</reference>
<comment type="caution">
    <text evidence="2">The sequence shown here is derived from an EMBL/GenBank/DDBJ whole genome shotgun (WGS) entry which is preliminary data.</text>
</comment>
<dbReference type="Pfam" id="PF01345">
    <property type="entry name" value="DUF11"/>
    <property type="match status" value="1"/>
</dbReference>
<dbReference type="NCBIfam" id="TIGR01451">
    <property type="entry name" value="B_ant_repeat"/>
    <property type="match status" value="1"/>
</dbReference>
<gene>
    <name evidence="2" type="ORF">V2H45_10675</name>
</gene>
<evidence type="ECO:0000313" key="2">
    <source>
        <dbReference type="EMBL" id="MEE3717211.1"/>
    </source>
</evidence>
<dbReference type="RefSeq" id="WP_330483639.1">
    <property type="nucleotide sequence ID" value="NZ_JAZBJZ010000035.1"/>
</dbReference>
<evidence type="ECO:0000259" key="1">
    <source>
        <dbReference type="Pfam" id="PF01345"/>
    </source>
</evidence>
<organism evidence="2 3">
    <name type="scientific">Tumidithrix elongata BACA0141</name>
    <dbReference type="NCBI Taxonomy" id="2716417"/>
    <lineage>
        <taxon>Bacteria</taxon>
        <taxon>Bacillati</taxon>
        <taxon>Cyanobacteriota</taxon>
        <taxon>Cyanophyceae</taxon>
        <taxon>Pseudanabaenales</taxon>
        <taxon>Pseudanabaenaceae</taxon>
        <taxon>Tumidithrix</taxon>
        <taxon>Tumidithrix elongata</taxon>
    </lineage>
</organism>
<dbReference type="AlphaFoldDB" id="A0AAW9Q2S9"/>
<accession>A0AAW9Q2S9</accession>
<proteinExistence type="predicted"/>
<dbReference type="EMBL" id="JAZBJZ010000035">
    <property type="protein sequence ID" value="MEE3717211.1"/>
    <property type="molecule type" value="Genomic_DNA"/>
</dbReference>